<evidence type="ECO:0000313" key="2">
    <source>
        <dbReference type="Proteomes" id="UP000784294"/>
    </source>
</evidence>
<keyword evidence="2" id="KW-1185">Reference proteome</keyword>
<protein>
    <submittedName>
        <fullName evidence="1">Uncharacterized protein</fullName>
    </submittedName>
</protein>
<dbReference type="AlphaFoldDB" id="A0A3S5C2U0"/>
<organism evidence="1 2">
    <name type="scientific">Protopolystoma xenopodis</name>
    <dbReference type="NCBI Taxonomy" id="117903"/>
    <lineage>
        <taxon>Eukaryota</taxon>
        <taxon>Metazoa</taxon>
        <taxon>Spiralia</taxon>
        <taxon>Lophotrochozoa</taxon>
        <taxon>Platyhelminthes</taxon>
        <taxon>Monogenea</taxon>
        <taxon>Polyopisthocotylea</taxon>
        <taxon>Polystomatidea</taxon>
        <taxon>Polystomatidae</taxon>
        <taxon>Protopolystoma</taxon>
    </lineage>
</organism>
<proteinExistence type="predicted"/>
<accession>A0A3S5C2U0</accession>
<name>A0A3S5C2U0_9PLAT</name>
<evidence type="ECO:0000313" key="1">
    <source>
        <dbReference type="EMBL" id="VEL31633.1"/>
    </source>
</evidence>
<sequence length="110" mass="12204">MVSFTYSLCHKIVSFIRTFKTSVSLQFESVLHVGSATVCNVIHAPGEDIPCVLQIIYDQTQAVARLVAMVTYIGGGIKNGHATPILKAAKLSRYRAQILHTIPYIYTIFF</sequence>
<dbReference type="Proteomes" id="UP000784294">
    <property type="component" value="Unassembled WGS sequence"/>
</dbReference>
<dbReference type="EMBL" id="CAAALY010124740">
    <property type="protein sequence ID" value="VEL31633.1"/>
    <property type="molecule type" value="Genomic_DNA"/>
</dbReference>
<gene>
    <name evidence="1" type="ORF">PXEA_LOCUS25073</name>
</gene>
<comment type="caution">
    <text evidence="1">The sequence shown here is derived from an EMBL/GenBank/DDBJ whole genome shotgun (WGS) entry which is preliminary data.</text>
</comment>
<reference evidence="1" key="1">
    <citation type="submission" date="2018-11" db="EMBL/GenBank/DDBJ databases">
        <authorList>
            <consortium name="Pathogen Informatics"/>
        </authorList>
    </citation>
    <scope>NUCLEOTIDE SEQUENCE</scope>
</reference>